<dbReference type="Proteomes" id="UP000324595">
    <property type="component" value="Unassembled WGS sequence"/>
</dbReference>
<protein>
    <submittedName>
        <fullName evidence="13">Iron complex outermembrane recepter protein</fullName>
    </submittedName>
</protein>
<evidence type="ECO:0000256" key="7">
    <source>
        <dbReference type="ARBA" id="ARBA00023237"/>
    </source>
</evidence>
<evidence type="ECO:0000256" key="1">
    <source>
        <dbReference type="ARBA" id="ARBA00004571"/>
    </source>
</evidence>
<dbReference type="InterPro" id="IPR036942">
    <property type="entry name" value="Beta-barrel_TonB_sf"/>
</dbReference>
<sequence>MQHLTKLQLSFLFVFFAFSTSAFAQSGTIEGTVLEANNENPLPAINVGLKNTTLGAPTDANGEFTIPKVPSGSYTLYISAIGYKKIQRDITIDKGETKNLTINLEKDILGMNEVVVSATRRIESLDEVPASVNILSDKEIGEQITINSNLNDMLAKQVPGFAQSTESGSNWGQNLRGRDYLVLVNGIPQSTPLRAVSRDLQTIDAGSVHRIEVIKGATAIYGNGATGGLINYITNLPQKNGFQSVSQVGSNISLTAPSNSIGYRFSQQLSGRSDKLSYNIKGSFEEKGLFKDASGDIIPTNPQGQGGLSQASVYNIYGQMGYDINPKQRIEAMYNFYSNDQETEYSTIAGSYPNQKATAVKQDPRGKSQGTQGNHNAQLKYTWLDFWNKTSLDATAYLQDYKTVFGFFSGYKNGGQSYLKSQKLGFRLNLESPFTLSENIDGSLIYGLDLLKDETQQKLFDGRIITPAMDMANYAAYAQLKTILYDDWVFKGGARLESINIDVPSYTTVQKKKPSGGFSGGVDIEGGNLKYSAFTYNLGLSYKKYQAFNPFVSISQGFSIADLGRTLRSATKSTTVQSIDPEPIIVQNYEIGINSSFSIFRGSISGFASTSDLGASYQENNNGALVIARSPEIVYGFEVSAHARPISFLEFGATYSFTEGRSDNNDNGNYTDSKDSFLVNNRISPPKFTAYAQFQFTSKLKSKLSLLHSGKRDRFDNPSGAYQNKVNPYSVLDLNSSYQLPFGSFSIGIENLLNENYYPAISQWAGSYFGTGYSKAPGTRINATLKVKL</sequence>
<dbReference type="Gene3D" id="2.40.170.20">
    <property type="entry name" value="TonB-dependent receptor, beta-barrel domain"/>
    <property type="match status" value="1"/>
</dbReference>
<keyword evidence="2 8" id="KW-0813">Transport</keyword>
<name>A0A5D3YIV0_9BACT</name>
<feature type="domain" description="TonB-dependent receptor plug" evidence="12">
    <location>
        <begin position="125"/>
        <end position="228"/>
    </location>
</feature>
<comment type="subcellular location">
    <subcellularLocation>
        <location evidence="1 8">Cell outer membrane</location>
        <topology evidence="1 8">Multi-pass membrane protein</topology>
    </subcellularLocation>
</comment>
<feature type="chain" id="PRO_5022856025" evidence="10">
    <location>
        <begin position="25"/>
        <end position="789"/>
    </location>
</feature>
<dbReference type="GO" id="GO:0044718">
    <property type="term" value="P:siderophore transmembrane transport"/>
    <property type="evidence" value="ECO:0007669"/>
    <property type="project" value="TreeGrafter"/>
</dbReference>
<dbReference type="Pfam" id="PF00593">
    <property type="entry name" value="TonB_dep_Rec_b-barrel"/>
    <property type="match status" value="1"/>
</dbReference>
<dbReference type="RefSeq" id="WP_170245683.1">
    <property type="nucleotide sequence ID" value="NZ_VNHY01000004.1"/>
</dbReference>
<keyword evidence="5 9" id="KW-0798">TonB box</keyword>
<evidence type="ECO:0000259" key="12">
    <source>
        <dbReference type="Pfam" id="PF07715"/>
    </source>
</evidence>
<gene>
    <name evidence="13" type="ORF">LX73_2420</name>
</gene>
<dbReference type="GO" id="GO:0009279">
    <property type="term" value="C:cell outer membrane"/>
    <property type="evidence" value="ECO:0007669"/>
    <property type="project" value="UniProtKB-SubCell"/>
</dbReference>
<accession>A0A5D3YIV0</accession>
<dbReference type="PANTHER" id="PTHR30069">
    <property type="entry name" value="TONB-DEPENDENT OUTER MEMBRANE RECEPTOR"/>
    <property type="match status" value="1"/>
</dbReference>
<dbReference type="PROSITE" id="PS52016">
    <property type="entry name" value="TONB_DEPENDENT_REC_3"/>
    <property type="match status" value="1"/>
</dbReference>
<proteinExistence type="inferred from homology"/>
<feature type="domain" description="TonB-dependent receptor-like beta-barrel" evidence="11">
    <location>
        <begin position="326"/>
        <end position="752"/>
    </location>
</feature>
<dbReference type="InterPro" id="IPR039426">
    <property type="entry name" value="TonB-dep_rcpt-like"/>
</dbReference>
<dbReference type="InterPro" id="IPR013784">
    <property type="entry name" value="Carb-bd-like_fold"/>
</dbReference>
<dbReference type="Pfam" id="PF13715">
    <property type="entry name" value="CarbopepD_reg_2"/>
    <property type="match status" value="1"/>
</dbReference>
<organism evidence="13 14">
    <name type="scientific">Fodinibius salinus</name>
    <dbReference type="NCBI Taxonomy" id="860790"/>
    <lineage>
        <taxon>Bacteria</taxon>
        <taxon>Pseudomonadati</taxon>
        <taxon>Balneolota</taxon>
        <taxon>Balneolia</taxon>
        <taxon>Balneolales</taxon>
        <taxon>Balneolaceae</taxon>
        <taxon>Fodinibius</taxon>
    </lineage>
</organism>
<reference evidence="13 14" key="1">
    <citation type="submission" date="2019-07" db="EMBL/GenBank/DDBJ databases">
        <title>Genomic Encyclopedia of Archaeal and Bacterial Type Strains, Phase II (KMG-II): from individual species to whole genera.</title>
        <authorList>
            <person name="Goeker M."/>
        </authorList>
    </citation>
    <scope>NUCLEOTIDE SEQUENCE [LARGE SCALE GENOMIC DNA]</scope>
    <source>
        <strain evidence="13 14">DSM 21935</strain>
    </source>
</reference>
<dbReference type="EMBL" id="VNHY01000004">
    <property type="protein sequence ID" value="TYP92170.1"/>
    <property type="molecule type" value="Genomic_DNA"/>
</dbReference>
<evidence type="ECO:0000259" key="11">
    <source>
        <dbReference type="Pfam" id="PF00593"/>
    </source>
</evidence>
<keyword evidence="7 8" id="KW-0998">Cell outer membrane</keyword>
<evidence type="ECO:0000256" key="8">
    <source>
        <dbReference type="PROSITE-ProRule" id="PRU01360"/>
    </source>
</evidence>
<dbReference type="CDD" id="cd01347">
    <property type="entry name" value="ligand_gated_channel"/>
    <property type="match status" value="1"/>
</dbReference>
<comment type="caution">
    <text evidence="13">The sequence shown here is derived from an EMBL/GenBank/DDBJ whole genome shotgun (WGS) entry which is preliminary data.</text>
</comment>
<evidence type="ECO:0000256" key="6">
    <source>
        <dbReference type="ARBA" id="ARBA00023136"/>
    </source>
</evidence>
<dbReference type="AlphaFoldDB" id="A0A5D3YIV0"/>
<dbReference type="GO" id="GO:0030246">
    <property type="term" value="F:carbohydrate binding"/>
    <property type="evidence" value="ECO:0007669"/>
    <property type="project" value="InterPro"/>
</dbReference>
<evidence type="ECO:0000313" key="13">
    <source>
        <dbReference type="EMBL" id="TYP92170.1"/>
    </source>
</evidence>
<dbReference type="Gene3D" id="2.60.40.1120">
    <property type="entry name" value="Carboxypeptidase-like, regulatory domain"/>
    <property type="match status" value="1"/>
</dbReference>
<keyword evidence="10" id="KW-0732">Signal</keyword>
<evidence type="ECO:0000256" key="4">
    <source>
        <dbReference type="ARBA" id="ARBA00022692"/>
    </source>
</evidence>
<dbReference type="Pfam" id="PF07715">
    <property type="entry name" value="Plug"/>
    <property type="match status" value="1"/>
</dbReference>
<feature type="signal peptide" evidence="10">
    <location>
        <begin position="1"/>
        <end position="24"/>
    </location>
</feature>
<dbReference type="PANTHER" id="PTHR30069:SF42">
    <property type="entry name" value="FERRIC AEROBACTIN RECEPTOR"/>
    <property type="match status" value="1"/>
</dbReference>
<evidence type="ECO:0000256" key="2">
    <source>
        <dbReference type="ARBA" id="ARBA00022448"/>
    </source>
</evidence>
<keyword evidence="6 8" id="KW-0472">Membrane</keyword>
<evidence type="ECO:0000313" key="14">
    <source>
        <dbReference type="Proteomes" id="UP000324595"/>
    </source>
</evidence>
<keyword evidence="3 8" id="KW-1134">Transmembrane beta strand</keyword>
<dbReference type="GO" id="GO:0015344">
    <property type="term" value="F:siderophore uptake transmembrane transporter activity"/>
    <property type="evidence" value="ECO:0007669"/>
    <property type="project" value="TreeGrafter"/>
</dbReference>
<dbReference type="InterPro" id="IPR000531">
    <property type="entry name" value="Beta-barrel_TonB"/>
</dbReference>
<dbReference type="InterPro" id="IPR037066">
    <property type="entry name" value="Plug_dom_sf"/>
</dbReference>
<keyword evidence="4 8" id="KW-0812">Transmembrane</keyword>
<dbReference type="SUPFAM" id="SSF49452">
    <property type="entry name" value="Starch-binding domain-like"/>
    <property type="match status" value="1"/>
</dbReference>
<evidence type="ECO:0000256" key="10">
    <source>
        <dbReference type="SAM" id="SignalP"/>
    </source>
</evidence>
<evidence type="ECO:0000256" key="5">
    <source>
        <dbReference type="ARBA" id="ARBA00023077"/>
    </source>
</evidence>
<comment type="similarity">
    <text evidence="8 9">Belongs to the TonB-dependent receptor family.</text>
</comment>
<dbReference type="SUPFAM" id="SSF56935">
    <property type="entry name" value="Porins"/>
    <property type="match status" value="1"/>
</dbReference>
<dbReference type="InterPro" id="IPR012910">
    <property type="entry name" value="Plug_dom"/>
</dbReference>
<keyword evidence="14" id="KW-1185">Reference proteome</keyword>
<evidence type="ECO:0000256" key="3">
    <source>
        <dbReference type="ARBA" id="ARBA00022452"/>
    </source>
</evidence>
<dbReference type="Gene3D" id="2.170.130.10">
    <property type="entry name" value="TonB-dependent receptor, plug domain"/>
    <property type="match status" value="1"/>
</dbReference>
<evidence type="ECO:0000256" key="9">
    <source>
        <dbReference type="RuleBase" id="RU003357"/>
    </source>
</evidence>